<evidence type="ECO:0000313" key="2">
    <source>
        <dbReference type="Proteomes" id="UP001596456"/>
    </source>
</evidence>
<organism evidence="1 2">
    <name type="scientific">Rhodocista pekingensis</name>
    <dbReference type="NCBI Taxonomy" id="201185"/>
    <lineage>
        <taxon>Bacteria</taxon>
        <taxon>Pseudomonadati</taxon>
        <taxon>Pseudomonadota</taxon>
        <taxon>Alphaproteobacteria</taxon>
        <taxon>Rhodospirillales</taxon>
        <taxon>Azospirillaceae</taxon>
        <taxon>Rhodocista</taxon>
    </lineage>
</organism>
<accession>A0ABW2L003</accession>
<dbReference type="RefSeq" id="WP_377360451.1">
    <property type="nucleotide sequence ID" value="NZ_JBHTCM010000023.1"/>
</dbReference>
<reference evidence="2" key="1">
    <citation type="journal article" date="2019" name="Int. J. Syst. Evol. Microbiol.">
        <title>The Global Catalogue of Microorganisms (GCM) 10K type strain sequencing project: providing services to taxonomists for standard genome sequencing and annotation.</title>
        <authorList>
            <consortium name="The Broad Institute Genomics Platform"/>
            <consortium name="The Broad Institute Genome Sequencing Center for Infectious Disease"/>
            <person name="Wu L."/>
            <person name="Ma J."/>
        </authorList>
    </citation>
    <scope>NUCLEOTIDE SEQUENCE [LARGE SCALE GENOMIC DNA]</scope>
    <source>
        <strain evidence="2">CGMCC 1.16275</strain>
    </source>
</reference>
<sequence>MQATRKAVDIRTTLADSNPDAFLPELARALSVLGGIQKSGGGSDDLRLAISSYRRAAAILRPYHEADPSVFRGLWGATLRDLVTAMAEAEASEAEIAAVLADLGVGRGGGA</sequence>
<evidence type="ECO:0000313" key="1">
    <source>
        <dbReference type="EMBL" id="MFC7334910.1"/>
    </source>
</evidence>
<gene>
    <name evidence="1" type="ORF">ACFQPS_17225</name>
</gene>
<dbReference type="Proteomes" id="UP001596456">
    <property type="component" value="Unassembled WGS sequence"/>
</dbReference>
<evidence type="ECO:0008006" key="3">
    <source>
        <dbReference type="Google" id="ProtNLM"/>
    </source>
</evidence>
<dbReference type="EMBL" id="JBHTCM010000023">
    <property type="protein sequence ID" value="MFC7334910.1"/>
    <property type="molecule type" value="Genomic_DNA"/>
</dbReference>
<comment type="caution">
    <text evidence="1">The sequence shown here is derived from an EMBL/GenBank/DDBJ whole genome shotgun (WGS) entry which is preliminary data.</text>
</comment>
<keyword evidence="2" id="KW-1185">Reference proteome</keyword>
<proteinExistence type="predicted"/>
<name>A0ABW2L003_9PROT</name>
<protein>
    <recommendedName>
        <fullName evidence="3">Tetratricopeptide repeat protein</fullName>
    </recommendedName>
</protein>